<reference evidence="7 8" key="1">
    <citation type="submission" date="2019-08" db="EMBL/GenBank/DDBJ databases">
        <title>Hyperibacter terrae gen. nov., sp. nov. and Hyperibacter viscosus sp. nov., two new members in the family Rhodospirillaceae isolated from the rhizosphere of Hypericum perforatum.</title>
        <authorList>
            <person name="Noviana Z."/>
        </authorList>
    </citation>
    <scope>NUCLEOTIDE SEQUENCE [LARGE SCALE GENOMIC DNA]</scope>
    <source>
        <strain evidence="7 8">R5913</strain>
    </source>
</reference>
<feature type="domain" description="STAS" evidence="6">
    <location>
        <begin position="438"/>
        <end position="553"/>
    </location>
</feature>
<proteinExistence type="predicted"/>
<dbReference type="OrthoDB" id="9769739at2"/>
<gene>
    <name evidence="7" type="ORF">FRZ44_42670</name>
</gene>
<dbReference type="CDD" id="cd07042">
    <property type="entry name" value="STAS_SulP_like_sulfate_transporter"/>
    <property type="match status" value="1"/>
</dbReference>
<dbReference type="RefSeq" id="WP_151179060.1">
    <property type="nucleotide sequence ID" value="NZ_CP042906.1"/>
</dbReference>
<dbReference type="InterPro" id="IPR002645">
    <property type="entry name" value="STAS_dom"/>
</dbReference>
<dbReference type="SUPFAM" id="SSF52091">
    <property type="entry name" value="SpoIIaa-like"/>
    <property type="match status" value="1"/>
</dbReference>
<name>A0A5J6MQP9_9PROT</name>
<evidence type="ECO:0000313" key="7">
    <source>
        <dbReference type="EMBL" id="QEX18955.1"/>
    </source>
</evidence>
<keyword evidence="8" id="KW-1185">Reference proteome</keyword>
<dbReference type="GO" id="GO:0016020">
    <property type="term" value="C:membrane"/>
    <property type="evidence" value="ECO:0007669"/>
    <property type="project" value="UniProtKB-SubCell"/>
</dbReference>
<organism evidence="7 8">
    <name type="scientific">Hypericibacter terrae</name>
    <dbReference type="NCBI Taxonomy" id="2602015"/>
    <lineage>
        <taxon>Bacteria</taxon>
        <taxon>Pseudomonadati</taxon>
        <taxon>Pseudomonadota</taxon>
        <taxon>Alphaproteobacteria</taxon>
        <taxon>Rhodospirillales</taxon>
        <taxon>Dongiaceae</taxon>
        <taxon>Hypericibacter</taxon>
    </lineage>
</organism>
<dbReference type="PROSITE" id="PS50801">
    <property type="entry name" value="STAS"/>
    <property type="match status" value="1"/>
</dbReference>
<dbReference type="GO" id="GO:0055085">
    <property type="term" value="P:transmembrane transport"/>
    <property type="evidence" value="ECO:0007669"/>
    <property type="project" value="InterPro"/>
</dbReference>
<dbReference type="KEGG" id="htq:FRZ44_42670"/>
<feature type="transmembrane region" description="Helical" evidence="5">
    <location>
        <begin position="48"/>
        <end position="67"/>
    </location>
</feature>
<dbReference type="Pfam" id="PF00916">
    <property type="entry name" value="Sulfate_transp"/>
    <property type="match status" value="1"/>
</dbReference>
<feature type="transmembrane region" description="Helical" evidence="5">
    <location>
        <begin position="74"/>
        <end position="94"/>
    </location>
</feature>
<dbReference type="EMBL" id="CP042906">
    <property type="protein sequence ID" value="QEX18955.1"/>
    <property type="molecule type" value="Genomic_DNA"/>
</dbReference>
<evidence type="ECO:0000259" key="6">
    <source>
        <dbReference type="PROSITE" id="PS50801"/>
    </source>
</evidence>
<dbReference type="NCBIfam" id="TIGR00815">
    <property type="entry name" value="sulP"/>
    <property type="match status" value="1"/>
</dbReference>
<dbReference type="InterPro" id="IPR001902">
    <property type="entry name" value="SLC26A/SulP_fam"/>
</dbReference>
<dbReference type="InterPro" id="IPR011547">
    <property type="entry name" value="SLC26A/SulP_dom"/>
</dbReference>
<evidence type="ECO:0000256" key="4">
    <source>
        <dbReference type="ARBA" id="ARBA00023136"/>
    </source>
</evidence>
<evidence type="ECO:0000256" key="5">
    <source>
        <dbReference type="SAM" id="Phobius"/>
    </source>
</evidence>
<keyword evidence="4 5" id="KW-0472">Membrane</keyword>
<keyword evidence="3 5" id="KW-1133">Transmembrane helix</keyword>
<feature type="transmembrane region" description="Helical" evidence="5">
    <location>
        <begin position="207"/>
        <end position="233"/>
    </location>
</feature>
<keyword evidence="2 5" id="KW-0812">Transmembrane</keyword>
<dbReference type="AlphaFoldDB" id="A0A5J6MQP9"/>
<evidence type="ECO:0000256" key="3">
    <source>
        <dbReference type="ARBA" id="ARBA00022989"/>
    </source>
</evidence>
<evidence type="ECO:0000256" key="2">
    <source>
        <dbReference type="ARBA" id="ARBA00022692"/>
    </source>
</evidence>
<dbReference type="InterPro" id="IPR036513">
    <property type="entry name" value="STAS_dom_sf"/>
</dbReference>
<feature type="transmembrane region" description="Helical" evidence="5">
    <location>
        <begin position="384"/>
        <end position="413"/>
    </location>
</feature>
<evidence type="ECO:0000313" key="8">
    <source>
        <dbReference type="Proteomes" id="UP000326202"/>
    </source>
</evidence>
<accession>A0A5J6MQP9</accession>
<dbReference type="Pfam" id="PF01740">
    <property type="entry name" value="STAS"/>
    <property type="match status" value="1"/>
</dbReference>
<evidence type="ECO:0000256" key="1">
    <source>
        <dbReference type="ARBA" id="ARBA00004141"/>
    </source>
</evidence>
<protein>
    <submittedName>
        <fullName evidence="7">Sulfate transporter</fullName>
    </submittedName>
</protein>
<dbReference type="Proteomes" id="UP000326202">
    <property type="component" value="Chromosome"/>
</dbReference>
<feature type="transmembrane region" description="Helical" evidence="5">
    <location>
        <begin position="326"/>
        <end position="346"/>
    </location>
</feature>
<comment type="subcellular location">
    <subcellularLocation>
        <location evidence="1">Membrane</location>
        <topology evidence="1">Multi-pass membrane protein</topology>
    </subcellularLocation>
</comment>
<feature type="transmembrane region" description="Helical" evidence="5">
    <location>
        <begin position="100"/>
        <end position="123"/>
    </location>
</feature>
<feature type="transmembrane region" description="Helical" evidence="5">
    <location>
        <begin position="253"/>
        <end position="272"/>
    </location>
</feature>
<dbReference type="PANTHER" id="PTHR11814">
    <property type="entry name" value="SULFATE TRANSPORTER"/>
    <property type="match status" value="1"/>
</dbReference>
<feature type="transmembrane region" description="Helical" evidence="5">
    <location>
        <begin position="178"/>
        <end position="195"/>
    </location>
</feature>
<dbReference type="Gene3D" id="3.30.750.24">
    <property type="entry name" value="STAS domain"/>
    <property type="match status" value="1"/>
</dbReference>
<sequence>MQLETIFPIWADLRGYRRDWLSHDITAGLGIAAIAIPIGIAYPAIAGLPPATGLYSTIFPLVAFALFGSSRQLIVGPDTAACTVLASSLIQLGASTTDQRVALATSFAVLVGILCLVAARLRLGFIANFLSRPILVGYLCGVALSLFAGQIGRVTGVAMTAHGFLRPFIELAQRIGEIHGPTLALGVGLFLLLRIMRRFTPRLPGPLVAVAVAILLSWLLELQGHGIALVGSIPTGLPAMSLPRLRDMASEDVALSTVGILLVSFSSGIVTARSFAARNRYRVDADRALVGFGAANIASGLFGGFPVTGADSRTAVNEALGGKTQLAGLVAALALGFSLFFLTDLLAYLPHAALGAVLASAAVDLFDVRALWQIWRINRIEFVFALLAILGVILFGVLEGVLVAIFATLIWLIGAAAQPRDALLGRIAGRDGFYKLHRYPDAEPIPGLTVYLLEGPIVFFNADRLQNRIRWIVDRLPVATQYFVLDAGAINYVDGTGAIALSEIADELLRRGIKFAVVDLHHKPRQLLKRAGFFVQIGRDHVFDRLEDAVAALAPGGTSAPAS</sequence>
<feature type="transmembrane region" description="Helical" evidence="5">
    <location>
        <begin position="135"/>
        <end position="158"/>
    </location>
</feature>
<feature type="transmembrane region" description="Helical" evidence="5">
    <location>
        <begin position="21"/>
        <end position="42"/>
    </location>
</feature>